<dbReference type="EMBL" id="LAZR01004030">
    <property type="protein sequence ID" value="KKN12451.1"/>
    <property type="molecule type" value="Genomic_DNA"/>
</dbReference>
<reference evidence="1" key="1">
    <citation type="journal article" date="2015" name="Nature">
        <title>Complex archaea that bridge the gap between prokaryotes and eukaryotes.</title>
        <authorList>
            <person name="Spang A."/>
            <person name="Saw J.H."/>
            <person name="Jorgensen S.L."/>
            <person name="Zaremba-Niedzwiedzka K."/>
            <person name="Martijn J."/>
            <person name="Lind A.E."/>
            <person name="van Eijk R."/>
            <person name="Schleper C."/>
            <person name="Guy L."/>
            <person name="Ettema T.J."/>
        </authorList>
    </citation>
    <scope>NUCLEOTIDE SEQUENCE</scope>
</reference>
<evidence type="ECO:0000313" key="1">
    <source>
        <dbReference type="EMBL" id="KKN12451.1"/>
    </source>
</evidence>
<dbReference type="AlphaFoldDB" id="A0A0F9QGY1"/>
<accession>A0A0F9QGY1</accession>
<organism evidence="1">
    <name type="scientific">marine sediment metagenome</name>
    <dbReference type="NCBI Taxonomy" id="412755"/>
    <lineage>
        <taxon>unclassified sequences</taxon>
        <taxon>metagenomes</taxon>
        <taxon>ecological metagenomes</taxon>
    </lineage>
</organism>
<comment type="caution">
    <text evidence="1">The sequence shown here is derived from an EMBL/GenBank/DDBJ whole genome shotgun (WGS) entry which is preliminary data.</text>
</comment>
<name>A0A0F9QGY1_9ZZZZ</name>
<gene>
    <name evidence="1" type="ORF">LCGC14_1016180</name>
</gene>
<sequence>MIIYWICNCGASEWRANLLRMGWDCNKCNSFLGRATYENIEWAFQKVQALHGNGD</sequence>
<protein>
    <submittedName>
        <fullName evidence="1">Uncharacterized protein</fullName>
    </submittedName>
</protein>
<proteinExistence type="predicted"/>